<dbReference type="HOGENOM" id="CLU_2497716_0_0_1"/>
<reference evidence="1 2" key="1">
    <citation type="journal article" date="2012" name="PLoS Pathog.">
        <title>Diverse lifestyles and strategies of plant pathogenesis encoded in the genomes of eighteen Dothideomycetes fungi.</title>
        <authorList>
            <person name="Ohm R.A."/>
            <person name="Feau N."/>
            <person name="Henrissat B."/>
            <person name="Schoch C.L."/>
            <person name="Horwitz B.A."/>
            <person name="Barry K.W."/>
            <person name="Condon B.J."/>
            <person name="Copeland A.C."/>
            <person name="Dhillon B."/>
            <person name="Glaser F."/>
            <person name="Hesse C.N."/>
            <person name="Kosti I."/>
            <person name="LaButti K."/>
            <person name="Lindquist E.A."/>
            <person name="Lucas S."/>
            <person name="Salamov A.A."/>
            <person name="Bradshaw R.E."/>
            <person name="Ciuffetti L."/>
            <person name="Hamelin R.C."/>
            <person name="Kema G.H.J."/>
            <person name="Lawrence C."/>
            <person name="Scott J.A."/>
            <person name="Spatafora J.W."/>
            <person name="Turgeon B.G."/>
            <person name="de Wit P.J.G.M."/>
            <person name="Zhong S."/>
            <person name="Goodwin S.B."/>
            <person name="Grigoriev I.V."/>
        </authorList>
    </citation>
    <scope>NUCLEOTIDE SEQUENCE [LARGE SCALE GENOMIC DNA]</scope>
    <source>
        <strain evidence="2">C5 / ATCC 48332 / race O</strain>
    </source>
</reference>
<dbReference type="EMBL" id="KB445578">
    <property type="protein sequence ID" value="EMD89987.1"/>
    <property type="molecule type" value="Genomic_DNA"/>
</dbReference>
<evidence type="ECO:0000313" key="1">
    <source>
        <dbReference type="EMBL" id="EMD89987.1"/>
    </source>
</evidence>
<keyword evidence="2" id="KW-1185">Reference proteome</keyword>
<name>M2UQ21_COCH5</name>
<accession>M2UQ21</accession>
<dbReference type="Proteomes" id="UP000016936">
    <property type="component" value="Unassembled WGS sequence"/>
</dbReference>
<organism evidence="1 2">
    <name type="scientific">Cochliobolus heterostrophus (strain C5 / ATCC 48332 / race O)</name>
    <name type="common">Southern corn leaf blight fungus</name>
    <name type="synonym">Bipolaris maydis</name>
    <dbReference type="NCBI Taxonomy" id="701091"/>
    <lineage>
        <taxon>Eukaryota</taxon>
        <taxon>Fungi</taxon>
        <taxon>Dikarya</taxon>
        <taxon>Ascomycota</taxon>
        <taxon>Pezizomycotina</taxon>
        <taxon>Dothideomycetes</taxon>
        <taxon>Pleosporomycetidae</taxon>
        <taxon>Pleosporales</taxon>
        <taxon>Pleosporineae</taxon>
        <taxon>Pleosporaceae</taxon>
        <taxon>Bipolaris</taxon>
    </lineage>
</organism>
<protein>
    <submittedName>
        <fullName evidence="1">Uncharacterized protein</fullName>
    </submittedName>
</protein>
<proteinExistence type="predicted"/>
<reference evidence="2" key="2">
    <citation type="journal article" date="2013" name="PLoS Genet.">
        <title>Comparative genome structure, secondary metabolite, and effector coding capacity across Cochliobolus pathogens.</title>
        <authorList>
            <person name="Condon B.J."/>
            <person name="Leng Y."/>
            <person name="Wu D."/>
            <person name="Bushley K.E."/>
            <person name="Ohm R.A."/>
            <person name="Otillar R."/>
            <person name="Martin J."/>
            <person name="Schackwitz W."/>
            <person name="Grimwood J."/>
            <person name="MohdZainudin N."/>
            <person name="Xue C."/>
            <person name="Wang R."/>
            <person name="Manning V.A."/>
            <person name="Dhillon B."/>
            <person name="Tu Z.J."/>
            <person name="Steffenson B.J."/>
            <person name="Salamov A."/>
            <person name="Sun H."/>
            <person name="Lowry S."/>
            <person name="LaButti K."/>
            <person name="Han J."/>
            <person name="Copeland A."/>
            <person name="Lindquist E."/>
            <person name="Barry K."/>
            <person name="Schmutz J."/>
            <person name="Baker S.E."/>
            <person name="Ciuffetti L.M."/>
            <person name="Grigoriev I.V."/>
            <person name="Zhong S."/>
            <person name="Turgeon B.G."/>
        </authorList>
    </citation>
    <scope>NUCLEOTIDE SEQUENCE [LARGE SCALE GENOMIC DNA]</scope>
    <source>
        <strain evidence="2">C5 / ATCC 48332 / race O</strain>
    </source>
</reference>
<sequence length="86" mass="9555">MAPSPRGGKEGADSGALAPVLPFRLLQQHRSSVSPKMLTPCLISSTRKNKEAARIQNEARRVKVREKDKLERCCARNARAESERGR</sequence>
<dbReference type="AlphaFoldDB" id="M2UQ21"/>
<evidence type="ECO:0000313" key="2">
    <source>
        <dbReference type="Proteomes" id="UP000016936"/>
    </source>
</evidence>
<gene>
    <name evidence="1" type="ORF">COCHEDRAFT_1022117</name>
</gene>